<name>A0ABS8G3Q0_9ALTE</name>
<evidence type="ECO:0000313" key="3">
    <source>
        <dbReference type="Proteomes" id="UP001520878"/>
    </source>
</evidence>
<organism evidence="2 3">
    <name type="scientific">Fluctibacter halophilus</name>
    <dbReference type="NCBI Taxonomy" id="226011"/>
    <lineage>
        <taxon>Bacteria</taxon>
        <taxon>Pseudomonadati</taxon>
        <taxon>Pseudomonadota</taxon>
        <taxon>Gammaproteobacteria</taxon>
        <taxon>Alteromonadales</taxon>
        <taxon>Alteromonadaceae</taxon>
        <taxon>Fluctibacter</taxon>
    </lineage>
</organism>
<dbReference type="RefSeq" id="WP_229157035.1">
    <property type="nucleotide sequence ID" value="NZ_JAJEWP010000001.1"/>
</dbReference>
<dbReference type="InterPro" id="IPR013815">
    <property type="entry name" value="ATP_grasp_subdomain_1"/>
</dbReference>
<evidence type="ECO:0000259" key="1">
    <source>
        <dbReference type="PROSITE" id="PS00867"/>
    </source>
</evidence>
<keyword evidence="3" id="KW-1185">Reference proteome</keyword>
<dbReference type="EMBL" id="JAJEWP010000001">
    <property type="protein sequence ID" value="MCC2615124.1"/>
    <property type="molecule type" value="Genomic_DNA"/>
</dbReference>
<reference evidence="2 3" key="1">
    <citation type="submission" date="2021-10" db="EMBL/GenBank/DDBJ databases">
        <title>Draft genome of Aestuariibacter halophilus JC2043.</title>
        <authorList>
            <person name="Emsley S.A."/>
            <person name="Pfannmuller K.M."/>
            <person name="Ushijima B."/>
            <person name="Saw J.H."/>
            <person name="Videau P."/>
        </authorList>
    </citation>
    <scope>NUCLEOTIDE SEQUENCE [LARGE SCALE GENOMIC DNA]</scope>
    <source>
        <strain evidence="2 3">JC2043</strain>
    </source>
</reference>
<dbReference type="Gene3D" id="3.40.50.20">
    <property type="match status" value="1"/>
</dbReference>
<dbReference type="Gene3D" id="3.30.1490.20">
    <property type="entry name" value="ATP-grasp fold, A domain"/>
    <property type="match status" value="1"/>
</dbReference>
<dbReference type="Proteomes" id="UP001520878">
    <property type="component" value="Unassembled WGS sequence"/>
</dbReference>
<feature type="domain" description="Carbamoyl phosphate synthase ATP-binding" evidence="1">
    <location>
        <begin position="246"/>
        <end position="253"/>
    </location>
</feature>
<dbReference type="InterPro" id="IPR048764">
    <property type="entry name" value="PylC_N"/>
</dbReference>
<dbReference type="Gene3D" id="3.30.470.20">
    <property type="entry name" value="ATP-grasp fold, B domain"/>
    <property type="match status" value="1"/>
</dbReference>
<sequence>MTAIFIEAVGGLTSGYLIDAIHSAGYRCIGSDISAASAGAVRVDAFVELPTYDDPALWDAVTSALTQHRVSLVIPTFDEMLSGWSARREDFKAMGVEVLISPQETVNQCVDKWQTAQLFARAGLPAPATSLQPTYALFKPREGRGSTGIYQATDEQRASGALPQGYISQQVVSGVEYTIDCLFDAQGEPIYIVPRRRLQVKDGKSLGGVVEAQPAIVKYIKQLATTVQFCGPINVQCFVDGDDIWFIEINPRLGGGSGLGMAATENWIPLFVKHWCEGKGLSADAPVQYGMRMFRQYREVYQ</sequence>
<dbReference type="PROSITE" id="PS00867">
    <property type="entry name" value="CPSASE_2"/>
    <property type="match status" value="1"/>
</dbReference>
<dbReference type="SUPFAM" id="SSF56059">
    <property type="entry name" value="Glutathione synthetase ATP-binding domain-like"/>
    <property type="match status" value="1"/>
</dbReference>
<dbReference type="Pfam" id="PF21360">
    <property type="entry name" value="PylC-like_N"/>
    <property type="match status" value="1"/>
</dbReference>
<proteinExistence type="predicted"/>
<evidence type="ECO:0000313" key="2">
    <source>
        <dbReference type="EMBL" id="MCC2615124.1"/>
    </source>
</evidence>
<dbReference type="Pfam" id="PF15632">
    <property type="entry name" value="ATPgrasp_Ter"/>
    <property type="match status" value="1"/>
</dbReference>
<protein>
    <submittedName>
        <fullName evidence="2">ATP-grasp domain-containing protein</fullName>
    </submittedName>
</protein>
<comment type="caution">
    <text evidence="2">The sequence shown here is derived from an EMBL/GenBank/DDBJ whole genome shotgun (WGS) entry which is preliminary data.</text>
</comment>
<dbReference type="InterPro" id="IPR005479">
    <property type="entry name" value="CPAse_ATP-bd"/>
</dbReference>
<accession>A0ABS8G3Q0</accession>
<gene>
    <name evidence="2" type="ORF">LJ739_02560</name>
</gene>